<proteinExistence type="predicted"/>
<feature type="region of interest" description="Disordered" evidence="1">
    <location>
        <begin position="19"/>
        <end position="40"/>
    </location>
</feature>
<keyword evidence="3" id="KW-1185">Reference proteome</keyword>
<name>A0ABQ9GZE2_9NEOP</name>
<feature type="region of interest" description="Disordered" evidence="1">
    <location>
        <begin position="337"/>
        <end position="385"/>
    </location>
</feature>
<evidence type="ECO:0000313" key="2">
    <source>
        <dbReference type="EMBL" id="KAJ8877394.1"/>
    </source>
</evidence>
<reference evidence="2 3" key="1">
    <citation type="submission" date="2023-02" db="EMBL/GenBank/DDBJ databases">
        <title>LHISI_Scaffold_Assembly.</title>
        <authorList>
            <person name="Stuart O.P."/>
            <person name="Cleave R."/>
            <person name="Magrath M.J.L."/>
            <person name="Mikheyev A.S."/>
        </authorList>
    </citation>
    <scope>NUCLEOTIDE SEQUENCE [LARGE SCALE GENOMIC DNA]</scope>
    <source>
        <strain evidence="2">Daus_M_001</strain>
        <tissue evidence="2">Leg muscle</tissue>
    </source>
</reference>
<feature type="compositionally biased region" description="Basic and acidic residues" evidence="1">
    <location>
        <begin position="337"/>
        <end position="348"/>
    </location>
</feature>
<comment type="caution">
    <text evidence="2">The sequence shown here is derived from an EMBL/GenBank/DDBJ whole genome shotgun (WGS) entry which is preliminary data.</text>
</comment>
<dbReference type="EMBL" id="JARBHB010000008">
    <property type="protein sequence ID" value="KAJ8877394.1"/>
    <property type="molecule type" value="Genomic_DNA"/>
</dbReference>
<accession>A0ABQ9GZE2</accession>
<gene>
    <name evidence="2" type="ORF">PR048_021848</name>
</gene>
<evidence type="ECO:0000313" key="3">
    <source>
        <dbReference type="Proteomes" id="UP001159363"/>
    </source>
</evidence>
<sequence>MHHYQLYWAHATQWARVSKGRGKRDIPEKTRRAAASSGTIPTCENPVVQLGIEPGSPWREASLLIAQSPQPLLRRYEVVVVLPNFITFDPRACSPSRSRLPPIIMPIASRRPSGRPEHPIPAYRLPSRVRPTIICSAPGNLRTPALQMKTNCPTYRWSSQLQSAQIVHVMTYPKTICQISAKGQSTLHELQRPPSSDCRHQSLWWQIVETRAWLCCSQRPFAVELGESRTKTSTSVLDPHAGDGTAAVQSSPRGLAFSLIYRRALRSDRGGEPERLVFSPVASILLHPERAGSLIGSLFGTFSKTVQVEHPVPARMKRFKWLLTARPREPTRVIEVSVERRRSERAGGSEKTPIKPANRRHRPGTIPTSENLGATPPDIETGSPR</sequence>
<dbReference type="Proteomes" id="UP001159363">
    <property type="component" value="Chromosome 7"/>
</dbReference>
<evidence type="ECO:0000256" key="1">
    <source>
        <dbReference type="SAM" id="MobiDB-lite"/>
    </source>
</evidence>
<protein>
    <submittedName>
        <fullName evidence="2">Uncharacterized protein</fullName>
    </submittedName>
</protein>
<organism evidence="2 3">
    <name type="scientific">Dryococelus australis</name>
    <dbReference type="NCBI Taxonomy" id="614101"/>
    <lineage>
        <taxon>Eukaryota</taxon>
        <taxon>Metazoa</taxon>
        <taxon>Ecdysozoa</taxon>
        <taxon>Arthropoda</taxon>
        <taxon>Hexapoda</taxon>
        <taxon>Insecta</taxon>
        <taxon>Pterygota</taxon>
        <taxon>Neoptera</taxon>
        <taxon>Polyneoptera</taxon>
        <taxon>Phasmatodea</taxon>
        <taxon>Verophasmatodea</taxon>
        <taxon>Anareolatae</taxon>
        <taxon>Phasmatidae</taxon>
        <taxon>Eurycanthinae</taxon>
        <taxon>Dryococelus</taxon>
    </lineage>
</organism>